<dbReference type="InterPro" id="IPR024134">
    <property type="entry name" value="SOD_Cu/Zn_/chaperone"/>
</dbReference>
<dbReference type="GO" id="GO:0005507">
    <property type="term" value="F:copper ion binding"/>
    <property type="evidence" value="ECO:0007669"/>
    <property type="project" value="InterPro"/>
</dbReference>
<evidence type="ECO:0000256" key="1">
    <source>
        <dbReference type="ARBA" id="ARBA00010457"/>
    </source>
</evidence>
<sequence>MPTALCAGSSKDKGEMGSAPAVIGSALIATASGTEIGTAEIIRAKGAISISVKVNGFEAGERALHLHSTGACDAPDFTSAGGHLNPFERAHGSLNPDGQHLGDMPNITTDDNGQATLTFTFSDDPDHLIQEIFDANGTAVMIHAGPDDYISDPAGAAGPRIACGVVKPAN</sequence>
<name>A0A9Y2B8N2_9SPHN</name>
<dbReference type="AlphaFoldDB" id="A0A9Y2B8N2"/>
<dbReference type="GO" id="GO:0006801">
    <property type="term" value="P:superoxide metabolic process"/>
    <property type="evidence" value="ECO:0007669"/>
    <property type="project" value="InterPro"/>
</dbReference>
<feature type="domain" description="Superoxide dismutase copper/zinc binding" evidence="2">
    <location>
        <begin position="37"/>
        <end position="166"/>
    </location>
</feature>
<reference evidence="3 4" key="1">
    <citation type="submission" date="2023-06" db="EMBL/GenBank/DDBJ databases">
        <title>Altererythrobacter rubellus NBRC 112769 genome.</title>
        <authorList>
            <person name="Zhang K."/>
        </authorList>
    </citation>
    <scope>NUCLEOTIDE SEQUENCE [LARGE SCALE GENOMIC DNA]</scope>
    <source>
        <strain evidence="3 4">NBRC 112769</strain>
    </source>
</reference>
<dbReference type="Proteomes" id="UP001231445">
    <property type="component" value="Chromosome"/>
</dbReference>
<gene>
    <name evidence="3" type="ORF">QQX03_03005</name>
</gene>
<keyword evidence="4" id="KW-1185">Reference proteome</keyword>
<comment type="similarity">
    <text evidence="1">Belongs to the Cu-Zn superoxide dismutase family.</text>
</comment>
<evidence type="ECO:0000313" key="4">
    <source>
        <dbReference type="Proteomes" id="UP001231445"/>
    </source>
</evidence>
<dbReference type="InterPro" id="IPR001424">
    <property type="entry name" value="SOD_Cu_Zn_dom"/>
</dbReference>
<dbReference type="Gene3D" id="2.60.40.200">
    <property type="entry name" value="Superoxide dismutase, copper/zinc binding domain"/>
    <property type="match status" value="1"/>
</dbReference>
<protein>
    <submittedName>
        <fullName evidence="3">Superoxide dismutase family protein</fullName>
    </submittedName>
</protein>
<dbReference type="SUPFAM" id="SSF49329">
    <property type="entry name" value="Cu,Zn superoxide dismutase-like"/>
    <property type="match status" value="1"/>
</dbReference>
<evidence type="ECO:0000313" key="3">
    <source>
        <dbReference type="EMBL" id="WIW96093.1"/>
    </source>
</evidence>
<proteinExistence type="inferred from homology"/>
<dbReference type="Pfam" id="PF00080">
    <property type="entry name" value="Sod_Cu"/>
    <property type="match status" value="1"/>
</dbReference>
<dbReference type="RefSeq" id="WP_285976403.1">
    <property type="nucleotide sequence ID" value="NZ_CP127221.1"/>
</dbReference>
<accession>A0A9Y2B8N2</accession>
<evidence type="ECO:0000259" key="2">
    <source>
        <dbReference type="Pfam" id="PF00080"/>
    </source>
</evidence>
<dbReference type="PANTHER" id="PTHR10003">
    <property type="entry name" value="SUPEROXIDE DISMUTASE CU-ZN -RELATED"/>
    <property type="match status" value="1"/>
</dbReference>
<dbReference type="EMBL" id="CP127221">
    <property type="protein sequence ID" value="WIW96093.1"/>
    <property type="molecule type" value="Genomic_DNA"/>
</dbReference>
<dbReference type="KEGG" id="arue:QQX03_03005"/>
<dbReference type="CDD" id="cd00305">
    <property type="entry name" value="Cu-Zn_Superoxide_Dismutase"/>
    <property type="match status" value="1"/>
</dbReference>
<dbReference type="InterPro" id="IPR036423">
    <property type="entry name" value="SOD-like_Cu/Zn_dom_sf"/>
</dbReference>
<organism evidence="3 4">
    <name type="scientific">Altererythrobacter rubellus</name>
    <dbReference type="NCBI Taxonomy" id="2173831"/>
    <lineage>
        <taxon>Bacteria</taxon>
        <taxon>Pseudomonadati</taxon>
        <taxon>Pseudomonadota</taxon>
        <taxon>Alphaproteobacteria</taxon>
        <taxon>Sphingomonadales</taxon>
        <taxon>Erythrobacteraceae</taxon>
        <taxon>Altererythrobacter</taxon>
    </lineage>
</organism>